<dbReference type="InterPro" id="IPR000209">
    <property type="entry name" value="Peptidase_S8/S53_dom"/>
</dbReference>
<feature type="domain" description="Peptidase S8/S53" evidence="10">
    <location>
        <begin position="196"/>
        <end position="618"/>
    </location>
</feature>
<evidence type="ECO:0000256" key="9">
    <source>
        <dbReference type="SAM" id="SignalP"/>
    </source>
</evidence>
<evidence type="ECO:0000256" key="5">
    <source>
        <dbReference type="ARBA" id="ARBA00022825"/>
    </source>
</evidence>
<sequence>MVGSRMLPALAAAVALFSQGACAAEGPGVYQFINGPPSSNSRLLPPGQEPQAAVPGPKAVPKAYIVELKPGSASLNGRSEPMHDRFHKRAEDAGVDYQVRREFTDTSLFHGLSVDLAKDEDKAALEQLPEVKKVWPVLQVSRPTPVGTFASTATNVTVGSPGDGLSTDIIRGENYTIDYNLKMAGVDHLHARGIKGKGVRIAVIDTGVDYNHPALGGGFGPGYKIAFGRNYVTDDGQGGPDDPIATCSSGGHGTHVSGIIGGQDPKNFGFGLLGVAPEATLGMYRVFSCGGDASNDVVMQAMMDAYNDGADIVSMSLGSNNGFEDADPTGQIITNAKARGIATVVAAGNDGALGPMLTSSPAIGRDAIAVASVDGAKYPTTYKMQGSSGGEFRYSSLWPLSGNFTVYAPSNYTDSLVCAYQTIVNSAAAVRANGWNISETFLMVREGHVCDLNTIFANIVYQGFKGMIAWRDSDFANPYENDYMSSAPGSFVLSLDAVDGPRLYKAVTADPVNFRAEFTDRRFVPVDNPSAGFTSNYSTMGNTWEGTVFKPQLAAPGHLILSSWPLSVGGYATISGTSMATPFVSGCFALIKSAFPNMTVDDMANLLTSTAQPAKWWGDSHITHSVVHQGAGTINVWDAYNSGLRFQEGVIVCGEGAQPVARNITFTNTLGRSTTFDISHAPAGLMQRTPYADLNEVGYMIYGFPSKPIYATVEFETPTRVTLGAGESATVSFVVTPPAGLDPNTVPLYSGYIKFTSDRSVHTVPYQGLTYVVNEVPVLERGPVPGEDVPQLPAMFFLNMTTGTQSYETTDVVEYDTAAGDYPSMTYFARQPTYAMRVDLVAANTTFVPTYYGFNTSNIIDTKTPALPIDNTFGGVDSFYAVFEMYYLAPVFSLLSWWGGIEDSAGNSSLVPAGDYRFLLRLLPVEKNYDAPEDWVSWLGPVLRIVDA</sequence>
<dbReference type="InterPro" id="IPR015500">
    <property type="entry name" value="Peptidase_S8_subtilisin-rel"/>
</dbReference>
<feature type="active site" description="Charge relay system" evidence="6 7">
    <location>
        <position position="205"/>
    </location>
</feature>
<dbReference type="Pfam" id="PF00082">
    <property type="entry name" value="Peptidase_S8"/>
    <property type="match status" value="1"/>
</dbReference>
<dbReference type="AlphaFoldDB" id="A0A6G9W3K1"/>
<dbReference type="PROSITE" id="PS51892">
    <property type="entry name" value="SUBTILASE"/>
    <property type="match status" value="1"/>
</dbReference>
<dbReference type="PROSITE" id="PS00136">
    <property type="entry name" value="SUBTILASE_ASP"/>
    <property type="match status" value="1"/>
</dbReference>
<feature type="active site" description="Charge relay system" evidence="6 7">
    <location>
        <position position="578"/>
    </location>
</feature>
<evidence type="ECO:0000259" key="10">
    <source>
        <dbReference type="Pfam" id="PF00082"/>
    </source>
</evidence>
<feature type="active site" description="Charge relay system" evidence="6 7">
    <location>
        <position position="252"/>
    </location>
</feature>
<comment type="similarity">
    <text evidence="1 7 8">Belongs to the peptidase S8 family.</text>
</comment>
<name>A0A6G9W3K1_9PEZI</name>
<dbReference type="EMBL" id="MN339473">
    <property type="protein sequence ID" value="QIR83317.1"/>
    <property type="molecule type" value="Genomic_DNA"/>
</dbReference>
<dbReference type="InterPro" id="IPR050131">
    <property type="entry name" value="Peptidase_S8_subtilisin-like"/>
</dbReference>
<evidence type="ECO:0000256" key="8">
    <source>
        <dbReference type="RuleBase" id="RU003355"/>
    </source>
</evidence>
<feature type="domain" description="C5a peptidase/Subtilisin-like protease SBT2-like Fn3-like" evidence="11">
    <location>
        <begin position="661"/>
        <end position="766"/>
    </location>
</feature>
<feature type="chain" id="PRO_5026218064" evidence="9">
    <location>
        <begin position="24"/>
        <end position="948"/>
    </location>
</feature>
<evidence type="ECO:0000256" key="3">
    <source>
        <dbReference type="ARBA" id="ARBA00022729"/>
    </source>
</evidence>
<dbReference type="PANTHER" id="PTHR43806:SF66">
    <property type="entry name" value="SERIN ENDOPEPTIDASE"/>
    <property type="match status" value="1"/>
</dbReference>
<accession>A0A6G9W3K1</accession>
<dbReference type="Pfam" id="PF06280">
    <property type="entry name" value="fn3_5"/>
    <property type="match status" value="1"/>
</dbReference>
<dbReference type="PROSITE" id="PS00137">
    <property type="entry name" value="SUBTILASE_HIS"/>
    <property type="match status" value="1"/>
</dbReference>
<dbReference type="InterPro" id="IPR023828">
    <property type="entry name" value="Peptidase_S8_Ser-AS"/>
</dbReference>
<feature type="signal peptide" evidence="9">
    <location>
        <begin position="1"/>
        <end position="23"/>
    </location>
</feature>
<protein>
    <submittedName>
        <fullName evidence="12">Kilbournase</fullName>
    </submittedName>
</protein>
<keyword evidence="2 7" id="KW-0645">Protease</keyword>
<evidence type="ECO:0000259" key="11">
    <source>
        <dbReference type="Pfam" id="PF06280"/>
    </source>
</evidence>
<dbReference type="InterPro" id="IPR034187">
    <property type="entry name" value="Peptidases_S8_5"/>
</dbReference>
<evidence type="ECO:0000256" key="7">
    <source>
        <dbReference type="PROSITE-ProRule" id="PRU01240"/>
    </source>
</evidence>
<dbReference type="SUPFAM" id="SSF52743">
    <property type="entry name" value="Subtilisin-like"/>
    <property type="match status" value="1"/>
</dbReference>
<keyword evidence="4 7" id="KW-0378">Hydrolase</keyword>
<dbReference type="InterPro" id="IPR022398">
    <property type="entry name" value="Peptidase_S8_His-AS"/>
</dbReference>
<keyword evidence="3 9" id="KW-0732">Signal</keyword>
<dbReference type="InterPro" id="IPR010435">
    <property type="entry name" value="C5a/SBT2-like_Fn3"/>
</dbReference>
<dbReference type="GO" id="GO:0016020">
    <property type="term" value="C:membrane"/>
    <property type="evidence" value="ECO:0007669"/>
    <property type="project" value="InterPro"/>
</dbReference>
<evidence type="ECO:0000256" key="1">
    <source>
        <dbReference type="ARBA" id="ARBA00011073"/>
    </source>
</evidence>
<organism evidence="12">
    <name type="scientific">Stenocarpella maydis</name>
    <dbReference type="NCBI Taxonomy" id="238245"/>
    <lineage>
        <taxon>Eukaryota</taxon>
        <taxon>Fungi</taxon>
        <taxon>Dikarya</taxon>
        <taxon>Ascomycota</taxon>
        <taxon>Pezizomycotina</taxon>
        <taxon>Sordariomycetes</taxon>
        <taxon>Sordariomycetidae</taxon>
        <taxon>Diaporthales</taxon>
        <taxon>Diaporthaceae</taxon>
        <taxon>Stenocarpella</taxon>
    </lineage>
</organism>
<evidence type="ECO:0000313" key="12">
    <source>
        <dbReference type="EMBL" id="QIR83317.1"/>
    </source>
</evidence>
<dbReference type="PANTHER" id="PTHR43806">
    <property type="entry name" value="PEPTIDASE S8"/>
    <property type="match status" value="1"/>
</dbReference>
<evidence type="ECO:0000256" key="2">
    <source>
        <dbReference type="ARBA" id="ARBA00022670"/>
    </source>
</evidence>
<dbReference type="PROSITE" id="PS00138">
    <property type="entry name" value="SUBTILASE_SER"/>
    <property type="match status" value="1"/>
</dbReference>
<evidence type="ECO:0000256" key="4">
    <source>
        <dbReference type="ARBA" id="ARBA00022801"/>
    </source>
</evidence>
<dbReference type="InterPro" id="IPR036852">
    <property type="entry name" value="Peptidase_S8/S53_dom_sf"/>
</dbReference>
<dbReference type="CDD" id="cd07489">
    <property type="entry name" value="Peptidases_S8_5"/>
    <property type="match status" value="1"/>
</dbReference>
<dbReference type="GO" id="GO:0004252">
    <property type="term" value="F:serine-type endopeptidase activity"/>
    <property type="evidence" value="ECO:0007669"/>
    <property type="project" value="UniProtKB-UniRule"/>
</dbReference>
<evidence type="ECO:0000256" key="6">
    <source>
        <dbReference type="PIRSR" id="PIRSR615500-1"/>
    </source>
</evidence>
<reference evidence="12" key="1">
    <citation type="submission" date="2019-08" db="EMBL/GenBank/DDBJ databases">
        <title>Kilbournase, a protease-associated domain subtilase secreted by the fungal corn pathogen Stenocarpella maydis.</title>
        <authorList>
            <person name="Naumann T.A."/>
            <person name="Naldrett M.J."/>
            <person name="Price N.P.J."/>
        </authorList>
    </citation>
    <scope>NUCLEOTIDE SEQUENCE</scope>
    <source>
        <strain evidence="12">NRRL 53565</strain>
    </source>
</reference>
<dbReference type="PRINTS" id="PR00723">
    <property type="entry name" value="SUBTILISIN"/>
</dbReference>
<proteinExistence type="inferred from homology"/>
<keyword evidence="5 7" id="KW-0720">Serine protease</keyword>
<dbReference type="Gene3D" id="3.40.50.200">
    <property type="entry name" value="Peptidase S8/S53 domain"/>
    <property type="match status" value="2"/>
</dbReference>
<dbReference type="InterPro" id="IPR023827">
    <property type="entry name" value="Peptidase_S8_Asp-AS"/>
</dbReference>
<dbReference type="GO" id="GO:0006508">
    <property type="term" value="P:proteolysis"/>
    <property type="evidence" value="ECO:0007669"/>
    <property type="project" value="UniProtKB-KW"/>
</dbReference>